<dbReference type="InterPro" id="IPR013785">
    <property type="entry name" value="Aldolase_TIM"/>
</dbReference>
<dbReference type="PANTHER" id="PTHR37418">
    <property type="entry name" value="3-KETO-5-AMINOHEXANOATE CLEAVAGE ENZYME-RELATED"/>
    <property type="match status" value="1"/>
</dbReference>
<evidence type="ECO:0000313" key="6">
    <source>
        <dbReference type="Proteomes" id="UP001597286"/>
    </source>
</evidence>
<dbReference type="Gene3D" id="3.20.20.70">
    <property type="entry name" value="Aldolase class I"/>
    <property type="match status" value="1"/>
</dbReference>
<sequence>MCDGTAKPLVIGVHVNENTMREPNPHIPWTPAEIAATAAASRAAGASLMHFHGRTPDGGVDHSAQTYGETIELVRAATDLLLAPSLANVPGRSVAERLANVAPNQGRPETRADFLVIDMGLAAMDLIDPRSGRFVTDDRVFLNDTRTQAELLDRAGELEMTPYLTSFNVSWTRAIVAHARFRPLPPPLVLAIILGGEEFPAAHPASVAGLRAQVDLLPADLPIEWIVSAYRGNVLEAAEEAIIRGGHVAIGAGDHHYGELGHPSTPELVAHVADLGRRHGRQPATPAQARELLGVSV</sequence>
<comment type="caution">
    <text evidence="5">The sequence shown here is derived from an EMBL/GenBank/DDBJ whole genome shotgun (WGS) entry which is preliminary data.</text>
</comment>
<proteinExistence type="predicted"/>
<keyword evidence="2" id="KW-0808">Transferase</keyword>
<evidence type="ECO:0000256" key="3">
    <source>
        <dbReference type="ARBA" id="ARBA00022723"/>
    </source>
</evidence>
<evidence type="ECO:0000256" key="2">
    <source>
        <dbReference type="ARBA" id="ARBA00022679"/>
    </source>
</evidence>
<accession>A0ABW4P5B3</accession>
<keyword evidence="4" id="KW-0862">Zinc</keyword>
<keyword evidence="6" id="KW-1185">Reference proteome</keyword>
<dbReference type="InterPro" id="IPR008567">
    <property type="entry name" value="BKACE"/>
</dbReference>
<dbReference type="EMBL" id="JBHUFB010000009">
    <property type="protein sequence ID" value="MFD1812230.1"/>
    <property type="molecule type" value="Genomic_DNA"/>
</dbReference>
<dbReference type="RefSeq" id="WP_378484747.1">
    <property type="nucleotide sequence ID" value="NZ_JBHUFB010000009.1"/>
</dbReference>
<keyword evidence="3" id="KW-0479">Metal-binding</keyword>
<evidence type="ECO:0000256" key="1">
    <source>
        <dbReference type="ARBA" id="ARBA00001947"/>
    </source>
</evidence>
<evidence type="ECO:0000256" key="4">
    <source>
        <dbReference type="ARBA" id="ARBA00022833"/>
    </source>
</evidence>
<organism evidence="5 6">
    <name type="scientific">Rhodococcus gannanensis</name>
    <dbReference type="NCBI Taxonomy" id="1960308"/>
    <lineage>
        <taxon>Bacteria</taxon>
        <taxon>Bacillati</taxon>
        <taxon>Actinomycetota</taxon>
        <taxon>Actinomycetes</taxon>
        <taxon>Mycobacteriales</taxon>
        <taxon>Nocardiaceae</taxon>
        <taxon>Rhodococcus</taxon>
    </lineage>
</organism>
<comment type="cofactor">
    <cofactor evidence="1">
        <name>Zn(2+)</name>
        <dbReference type="ChEBI" id="CHEBI:29105"/>
    </cofactor>
</comment>
<name>A0ABW4P5B3_9NOCA</name>
<protein>
    <submittedName>
        <fullName evidence="5">3-keto-5-aminohexanoate cleavage protein</fullName>
    </submittedName>
</protein>
<dbReference type="PANTHER" id="PTHR37418:SF2">
    <property type="entry name" value="3-KETO-5-AMINOHEXANOATE CLEAVAGE ENZYME"/>
    <property type="match status" value="1"/>
</dbReference>
<gene>
    <name evidence="5" type="ORF">ACFSJG_08390</name>
</gene>
<evidence type="ECO:0000313" key="5">
    <source>
        <dbReference type="EMBL" id="MFD1812230.1"/>
    </source>
</evidence>
<reference evidence="6" key="1">
    <citation type="journal article" date="2019" name="Int. J. Syst. Evol. Microbiol.">
        <title>The Global Catalogue of Microorganisms (GCM) 10K type strain sequencing project: providing services to taxonomists for standard genome sequencing and annotation.</title>
        <authorList>
            <consortium name="The Broad Institute Genomics Platform"/>
            <consortium name="The Broad Institute Genome Sequencing Center for Infectious Disease"/>
            <person name="Wu L."/>
            <person name="Ma J."/>
        </authorList>
    </citation>
    <scope>NUCLEOTIDE SEQUENCE [LARGE SCALE GENOMIC DNA]</scope>
    <source>
        <strain evidence="6">DT72</strain>
    </source>
</reference>
<dbReference type="Proteomes" id="UP001597286">
    <property type="component" value="Unassembled WGS sequence"/>
</dbReference>
<dbReference type="Pfam" id="PF05853">
    <property type="entry name" value="BKACE"/>
    <property type="match status" value="1"/>
</dbReference>